<dbReference type="AlphaFoldDB" id="D6RMF7"/>
<evidence type="ECO:0000256" key="1">
    <source>
        <dbReference type="SAM" id="MobiDB-lite"/>
    </source>
</evidence>
<dbReference type="InParanoid" id="D6RMF7"/>
<organism evidence="2 3">
    <name type="scientific">Coprinopsis cinerea (strain Okayama-7 / 130 / ATCC MYA-4618 / FGSC 9003)</name>
    <name type="common">Inky cap fungus</name>
    <name type="synonym">Hormographiella aspergillata</name>
    <dbReference type="NCBI Taxonomy" id="240176"/>
    <lineage>
        <taxon>Eukaryota</taxon>
        <taxon>Fungi</taxon>
        <taxon>Dikarya</taxon>
        <taxon>Basidiomycota</taxon>
        <taxon>Agaricomycotina</taxon>
        <taxon>Agaricomycetes</taxon>
        <taxon>Agaricomycetidae</taxon>
        <taxon>Agaricales</taxon>
        <taxon>Agaricineae</taxon>
        <taxon>Psathyrellaceae</taxon>
        <taxon>Coprinopsis</taxon>
    </lineage>
</organism>
<comment type="caution">
    <text evidence="2">The sequence shown here is derived from an EMBL/GenBank/DDBJ whole genome shotgun (WGS) entry which is preliminary data.</text>
</comment>
<reference evidence="2 3" key="1">
    <citation type="journal article" date="2010" name="Proc. Natl. Acad. Sci. U.S.A.">
        <title>Insights into evolution of multicellular fungi from the assembled chromosomes of the mushroom Coprinopsis cinerea (Coprinus cinereus).</title>
        <authorList>
            <person name="Stajich J.E."/>
            <person name="Wilke S.K."/>
            <person name="Ahren D."/>
            <person name="Au C.H."/>
            <person name="Birren B.W."/>
            <person name="Borodovsky M."/>
            <person name="Burns C."/>
            <person name="Canback B."/>
            <person name="Casselton L.A."/>
            <person name="Cheng C.K."/>
            <person name="Deng J."/>
            <person name="Dietrich F.S."/>
            <person name="Fargo D.C."/>
            <person name="Farman M.L."/>
            <person name="Gathman A.C."/>
            <person name="Goldberg J."/>
            <person name="Guigo R."/>
            <person name="Hoegger P.J."/>
            <person name="Hooker J.B."/>
            <person name="Huggins A."/>
            <person name="James T.Y."/>
            <person name="Kamada T."/>
            <person name="Kilaru S."/>
            <person name="Kodira C."/>
            <person name="Kues U."/>
            <person name="Kupfer D."/>
            <person name="Kwan H.S."/>
            <person name="Lomsadze A."/>
            <person name="Li W."/>
            <person name="Lilly W.W."/>
            <person name="Ma L.J."/>
            <person name="Mackey A.J."/>
            <person name="Manning G."/>
            <person name="Martin F."/>
            <person name="Muraguchi H."/>
            <person name="Natvig D.O."/>
            <person name="Palmerini H."/>
            <person name="Ramesh M.A."/>
            <person name="Rehmeyer C.J."/>
            <person name="Roe B.A."/>
            <person name="Shenoy N."/>
            <person name="Stanke M."/>
            <person name="Ter-Hovhannisyan V."/>
            <person name="Tunlid A."/>
            <person name="Velagapudi R."/>
            <person name="Vision T.J."/>
            <person name="Zeng Q."/>
            <person name="Zolan M.E."/>
            <person name="Pukkila P.J."/>
        </authorList>
    </citation>
    <scope>NUCLEOTIDE SEQUENCE [LARGE SCALE GENOMIC DNA]</scope>
    <source>
        <strain evidence="3">Okayama-7 / 130 / ATCC MYA-4618 / FGSC 9003</strain>
    </source>
</reference>
<dbReference type="HOGENOM" id="CLU_667335_0_0_1"/>
<accession>D6RMF7</accession>
<name>D6RMF7_COPC7</name>
<dbReference type="Proteomes" id="UP000001861">
    <property type="component" value="Unassembled WGS sequence"/>
</dbReference>
<dbReference type="EMBL" id="AACS02000005">
    <property type="protein sequence ID" value="EFI27625.1"/>
    <property type="molecule type" value="Genomic_DNA"/>
</dbReference>
<dbReference type="GeneID" id="9379691"/>
<sequence length="412" mass="48535">MRYYADASVDSPRRAHNRPADPAVRGHSSSPVVQAGNGLQITLAKTFHPTTIGKHAANALRQQAEKAEARHRKMAQNIYFLKKQRRYKKDVFVDDVFLVAASIRQLDFRVFVKWQREKELHRKARKESRGAQRCWEDGMEELLRRKHSALTKKKHERDMERRQRARVREGVEAALQRAAARMQAAIDIPDKKDVFFLKYSRRGNPVRKRTGKDVRKALMNAFLFEENPLPERRPLVTRFFNRPYESGDYQGLRPIPSRCIPKDRRDKLKEFPIPRNSIIGYIGDVDEERGAARVIFSTITIQDPDGSTRCIDQFHGLVSHDEEEDSGDENEHYYMGHFPDRGFVDWTEWEDYPRLGLRRMERRLEEDYFWELQAQRRREERERRREEHSWPCVVGKHVEGVEKVGAVVDCKV</sequence>
<dbReference type="VEuPathDB" id="FungiDB:CC1G_14551"/>
<evidence type="ECO:0000313" key="3">
    <source>
        <dbReference type="Proteomes" id="UP000001861"/>
    </source>
</evidence>
<gene>
    <name evidence="2" type="ORF">CC1G_14551</name>
</gene>
<feature type="region of interest" description="Disordered" evidence="1">
    <location>
        <begin position="1"/>
        <end position="32"/>
    </location>
</feature>
<proteinExistence type="predicted"/>
<evidence type="ECO:0000313" key="2">
    <source>
        <dbReference type="EMBL" id="EFI27625.1"/>
    </source>
</evidence>
<dbReference type="KEGG" id="cci:CC1G_14551"/>
<keyword evidence="3" id="KW-1185">Reference proteome</keyword>
<dbReference type="RefSeq" id="XP_002911119.1">
    <property type="nucleotide sequence ID" value="XM_002911073.1"/>
</dbReference>
<protein>
    <submittedName>
        <fullName evidence="2">Uncharacterized protein</fullName>
    </submittedName>
</protein>